<comment type="caution">
    <text evidence="1">The sequence shown here is derived from an EMBL/GenBank/DDBJ whole genome shotgun (WGS) entry which is preliminary data.</text>
</comment>
<evidence type="ECO:0000313" key="2">
    <source>
        <dbReference type="Proteomes" id="UP001431131"/>
    </source>
</evidence>
<reference evidence="1" key="1">
    <citation type="submission" date="2022-02" db="EMBL/GenBank/DDBJ databases">
        <title>Fredinandcohnia quinoae sp. nov. isolated from Chenopodium quinoa seeds.</title>
        <authorList>
            <person name="Saati-Santamaria Z."/>
            <person name="Flores-Felix J.D."/>
            <person name="Igual J.M."/>
            <person name="Velazquez E."/>
            <person name="Garcia-Fraile P."/>
            <person name="Martinez-Molina E."/>
        </authorList>
    </citation>
    <scope>NUCLEOTIDE SEQUENCE</scope>
    <source>
        <strain evidence="1">SECRCQ15</strain>
    </source>
</reference>
<keyword evidence="2" id="KW-1185">Reference proteome</keyword>
<protein>
    <submittedName>
        <fullName evidence="1">Uncharacterized protein</fullName>
    </submittedName>
</protein>
<evidence type="ECO:0000313" key="1">
    <source>
        <dbReference type="EMBL" id="MCH1627728.1"/>
    </source>
</evidence>
<proteinExistence type="predicted"/>
<dbReference type="Proteomes" id="UP001431131">
    <property type="component" value="Unassembled WGS sequence"/>
</dbReference>
<name>A0AAW5E5D6_9BACI</name>
<accession>A0AAW5E5D6</accession>
<dbReference type="AlphaFoldDB" id="A0AAW5E5D6"/>
<organism evidence="1 2">
    <name type="scientific">Fredinandcohnia quinoae</name>
    <dbReference type="NCBI Taxonomy" id="2918902"/>
    <lineage>
        <taxon>Bacteria</taxon>
        <taxon>Bacillati</taxon>
        <taxon>Bacillota</taxon>
        <taxon>Bacilli</taxon>
        <taxon>Bacillales</taxon>
        <taxon>Bacillaceae</taxon>
        <taxon>Fredinandcohnia</taxon>
    </lineage>
</organism>
<sequence length="180" mass="20856">MMLDAWFSGTNLLVQEQGEKTNKSYSAVDKEELDEYAKMIQDELENAIYHSEEKEKARIREFFSDLRSVYGYLYTAENGSFQVFLKIDEALLEGEVSGSLSMMTETGNQDMLYEETKYEINGITDGMIIKLYTKVDGNETKLEGNFHQDAYSFDLSFWTTDDKLTFYAVTEAEFKRKFGK</sequence>
<dbReference type="RefSeq" id="WP_240257648.1">
    <property type="nucleotide sequence ID" value="NZ_JAKTTI010000052.1"/>
</dbReference>
<dbReference type="EMBL" id="JAKTTI010000052">
    <property type="protein sequence ID" value="MCH1627728.1"/>
    <property type="molecule type" value="Genomic_DNA"/>
</dbReference>
<gene>
    <name evidence="1" type="ORF">MJG50_20535</name>
</gene>